<sequence length="97" mass="10986">MKKSIFLVSMIFFFLFACAKERNKTVTVVRDCSGTYLEFNEKDYHVCNPEKVSSFANGDVVTATFKKIEECNGSAKDATVCALYHKNEGWIKVSKIN</sequence>
<evidence type="ECO:0000256" key="1">
    <source>
        <dbReference type="SAM" id="SignalP"/>
    </source>
</evidence>
<feature type="chain" id="PRO_5014198834" description="Lipoprotein" evidence="1">
    <location>
        <begin position="20"/>
        <end position="97"/>
    </location>
</feature>
<protein>
    <recommendedName>
        <fullName evidence="4">Lipoprotein</fullName>
    </recommendedName>
</protein>
<accession>A0A2I0R313</accession>
<reference evidence="2 3" key="1">
    <citation type="submission" date="2017-12" db="EMBL/GenBank/DDBJ databases">
        <title>The draft genome sequence of Brumimicrobium saltpan LHR20.</title>
        <authorList>
            <person name="Do Z.-J."/>
            <person name="Luo H.-R."/>
        </authorList>
    </citation>
    <scope>NUCLEOTIDE SEQUENCE [LARGE SCALE GENOMIC DNA]</scope>
    <source>
        <strain evidence="2 3">LHR20</strain>
    </source>
</reference>
<evidence type="ECO:0008006" key="4">
    <source>
        <dbReference type="Google" id="ProtNLM"/>
    </source>
</evidence>
<dbReference type="Proteomes" id="UP000236654">
    <property type="component" value="Unassembled WGS sequence"/>
</dbReference>
<feature type="signal peptide" evidence="1">
    <location>
        <begin position="1"/>
        <end position="19"/>
    </location>
</feature>
<organism evidence="2 3">
    <name type="scientific">Brumimicrobium salinarum</name>
    <dbReference type="NCBI Taxonomy" id="2058658"/>
    <lineage>
        <taxon>Bacteria</taxon>
        <taxon>Pseudomonadati</taxon>
        <taxon>Bacteroidota</taxon>
        <taxon>Flavobacteriia</taxon>
        <taxon>Flavobacteriales</taxon>
        <taxon>Crocinitomicaceae</taxon>
        <taxon>Brumimicrobium</taxon>
    </lineage>
</organism>
<evidence type="ECO:0000313" key="3">
    <source>
        <dbReference type="Proteomes" id="UP000236654"/>
    </source>
</evidence>
<keyword evidence="1" id="KW-0732">Signal</keyword>
<dbReference type="AlphaFoldDB" id="A0A2I0R313"/>
<gene>
    <name evidence="2" type="ORF">CW751_07300</name>
</gene>
<dbReference type="RefSeq" id="WP_101334346.1">
    <property type="nucleotide sequence ID" value="NZ_PJNI01000007.1"/>
</dbReference>
<comment type="caution">
    <text evidence="2">The sequence shown here is derived from an EMBL/GenBank/DDBJ whole genome shotgun (WGS) entry which is preliminary data.</text>
</comment>
<proteinExistence type="predicted"/>
<dbReference type="EMBL" id="PJNI01000007">
    <property type="protein sequence ID" value="PKR80964.1"/>
    <property type="molecule type" value="Genomic_DNA"/>
</dbReference>
<evidence type="ECO:0000313" key="2">
    <source>
        <dbReference type="EMBL" id="PKR80964.1"/>
    </source>
</evidence>
<name>A0A2I0R313_9FLAO</name>
<dbReference type="PROSITE" id="PS51257">
    <property type="entry name" value="PROKAR_LIPOPROTEIN"/>
    <property type="match status" value="1"/>
</dbReference>
<keyword evidence="3" id="KW-1185">Reference proteome</keyword>
<dbReference type="OrthoDB" id="1261330at2"/>